<accession>A0A1G6XQW1</accession>
<dbReference type="InterPro" id="IPR058475">
    <property type="entry name" value="DUF8161_N"/>
</dbReference>
<feature type="domain" description="DUF8161" evidence="2">
    <location>
        <begin position="33"/>
        <end position="88"/>
    </location>
</feature>
<dbReference type="EMBL" id="FMZP01000050">
    <property type="protein sequence ID" value="SDD79805.1"/>
    <property type="molecule type" value="Genomic_DNA"/>
</dbReference>
<feature type="compositionally biased region" description="Acidic residues" evidence="1">
    <location>
        <begin position="1"/>
        <end position="10"/>
    </location>
</feature>
<organism evidence="4 5">
    <name type="scientific">Natrinema hispanicum</name>
    <dbReference type="NCBI Taxonomy" id="392421"/>
    <lineage>
        <taxon>Archaea</taxon>
        <taxon>Methanobacteriati</taxon>
        <taxon>Methanobacteriota</taxon>
        <taxon>Stenosarchaea group</taxon>
        <taxon>Halobacteria</taxon>
        <taxon>Halobacteriales</taxon>
        <taxon>Natrialbaceae</taxon>
        <taxon>Natrinema</taxon>
    </lineage>
</organism>
<protein>
    <submittedName>
        <fullName evidence="4">Uncharacterized protein</fullName>
    </submittedName>
</protein>
<dbReference type="Proteomes" id="UP000324021">
    <property type="component" value="Unassembled WGS sequence"/>
</dbReference>
<feature type="domain" description="DUF8161" evidence="3">
    <location>
        <begin position="99"/>
        <end position="132"/>
    </location>
</feature>
<dbReference type="RefSeq" id="WP_149782597.1">
    <property type="nucleotide sequence ID" value="NZ_FMZP01000050.1"/>
</dbReference>
<reference evidence="4 5" key="1">
    <citation type="submission" date="2016-10" db="EMBL/GenBank/DDBJ databases">
        <authorList>
            <person name="Varghese N."/>
            <person name="Submissions S."/>
        </authorList>
    </citation>
    <scope>NUCLEOTIDE SEQUENCE [LARGE SCALE GENOMIC DNA]</scope>
    <source>
        <strain evidence="4 5">CDM_1</strain>
    </source>
</reference>
<evidence type="ECO:0000313" key="4">
    <source>
        <dbReference type="EMBL" id="SDD79805.1"/>
    </source>
</evidence>
<dbReference type="Pfam" id="PF26495">
    <property type="entry name" value="DUF8161_C"/>
    <property type="match status" value="1"/>
</dbReference>
<gene>
    <name evidence="4" type="ORF">SAMN05192552_10508</name>
</gene>
<evidence type="ECO:0000259" key="2">
    <source>
        <dbReference type="Pfam" id="PF26493"/>
    </source>
</evidence>
<evidence type="ECO:0000313" key="5">
    <source>
        <dbReference type="Proteomes" id="UP000324021"/>
    </source>
</evidence>
<dbReference type="InterPro" id="IPR059014">
    <property type="entry name" value="DUF8161_C"/>
</dbReference>
<dbReference type="AlphaFoldDB" id="A0A1G6XQW1"/>
<sequence length="138" mass="15609">MTDDTSDVDPENPRPSGHYPRFRSNTWHYVPDDLAASISLGPGGDGEPGQDWVLSYTPERANAADREKVFIRLTPRALHELYIETKDLSPDDRMAGHTAECDFCGEQVDLEKAIPNKREEPVHRHCYKDAYGGPVWLE</sequence>
<dbReference type="Pfam" id="PF26493">
    <property type="entry name" value="DUF8161"/>
    <property type="match status" value="1"/>
</dbReference>
<proteinExistence type="predicted"/>
<feature type="region of interest" description="Disordered" evidence="1">
    <location>
        <begin position="1"/>
        <end position="23"/>
    </location>
</feature>
<evidence type="ECO:0000256" key="1">
    <source>
        <dbReference type="SAM" id="MobiDB-lite"/>
    </source>
</evidence>
<name>A0A1G6XQW1_9EURY</name>
<evidence type="ECO:0000259" key="3">
    <source>
        <dbReference type="Pfam" id="PF26495"/>
    </source>
</evidence>